<sequence length="79" mass="8326">MKTFTLATLTLALGASVAFATTTNIDANEDGEITMDELVVVYDDISTDTFSQADTDDNGTLSVEEFAAAQEAGLIPSEM</sequence>
<feature type="chain" id="PRO_5046192912" evidence="1">
    <location>
        <begin position="21"/>
        <end position="79"/>
    </location>
</feature>
<keyword evidence="4" id="KW-1185">Reference proteome</keyword>
<feature type="domain" description="EF-hand" evidence="2">
    <location>
        <begin position="41"/>
        <end position="76"/>
    </location>
</feature>
<evidence type="ECO:0000256" key="1">
    <source>
        <dbReference type="SAM" id="SignalP"/>
    </source>
</evidence>
<dbReference type="Pfam" id="PF13202">
    <property type="entry name" value="EF-hand_5"/>
    <property type="match status" value="2"/>
</dbReference>
<dbReference type="EMBL" id="JAQIIO010000001">
    <property type="protein sequence ID" value="MDA5092687.1"/>
    <property type="molecule type" value="Genomic_DNA"/>
</dbReference>
<proteinExistence type="predicted"/>
<evidence type="ECO:0000313" key="3">
    <source>
        <dbReference type="EMBL" id="MDA5092687.1"/>
    </source>
</evidence>
<dbReference type="SUPFAM" id="SSF47473">
    <property type="entry name" value="EF-hand"/>
    <property type="match status" value="1"/>
</dbReference>
<evidence type="ECO:0000313" key="4">
    <source>
        <dbReference type="Proteomes" id="UP001528040"/>
    </source>
</evidence>
<protein>
    <submittedName>
        <fullName evidence="3">EF-hand domain-containing protein</fullName>
    </submittedName>
</protein>
<gene>
    <name evidence="3" type="ORF">O2N63_01130</name>
</gene>
<keyword evidence="1" id="KW-0732">Signal</keyword>
<dbReference type="InterPro" id="IPR018247">
    <property type="entry name" value="EF_Hand_1_Ca_BS"/>
</dbReference>
<evidence type="ECO:0000259" key="2">
    <source>
        <dbReference type="PROSITE" id="PS50222"/>
    </source>
</evidence>
<comment type="caution">
    <text evidence="3">The sequence shown here is derived from an EMBL/GenBank/DDBJ whole genome shotgun (WGS) entry which is preliminary data.</text>
</comment>
<name>A0ABT4VYN7_9RHOB</name>
<dbReference type="PROSITE" id="PS50222">
    <property type="entry name" value="EF_HAND_2"/>
    <property type="match status" value="1"/>
</dbReference>
<dbReference type="InterPro" id="IPR002048">
    <property type="entry name" value="EF_hand_dom"/>
</dbReference>
<dbReference type="InterPro" id="IPR011992">
    <property type="entry name" value="EF-hand-dom_pair"/>
</dbReference>
<dbReference type="Gene3D" id="1.10.238.10">
    <property type="entry name" value="EF-hand"/>
    <property type="match status" value="1"/>
</dbReference>
<dbReference type="Proteomes" id="UP001528040">
    <property type="component" value="Unassembled WGS sequence"/>
</dbReference>
<feature type="signal peptide" evidence="1">
    <location>
        <begin position="1"/>
        <end position="20"/>
    </location>
</feature>
<organism evidence="3 4">
    <name type="scientific">Aliiroseovarius salicola</name>
    <dbReference type="NCBI Taxonomy" id="3009082"/>
    <lineage>
        <taxon>Bacteria</taxon>
        <taxon>Pseudomonadati</taxon>
        <taxon>Pseudomonadota</taxon>
        <taxon>Alphaproteobacteria</taxon>
        <taxon>Rhodobacterales</taxon>
        <taxon>Paracoccaceae</taxon>
        <taxon>Aliiroseovarius</taxon>
    </lineage>
</organism>
<dbReference type="PROSITE" id="PS00018">
    <property type="entry name" value="EF_HAND_1"/>
    <property type="match status" value="1"/>
</dbReference>
<accession>A0ABT4VYN7</accession>
<reference evidence="3 4" key="1">
    <citation type="submission" date="2023-01" db="EMBL/GenBank/DDBJ databases">
        <authorList>
            <person name="Yoon J.-W."/>
        </authorList>
    </citation>
    <scope>NUCLEOTIDE SEQUENCE [LARGE SCALE GENOMIC DNA]</scope>
    <source>
        <strain evidence="3 4">KMU-50</strain>
    </source>
</reference>
<dbReference type="RefSeq" id="WP_271052197.1">
    <property type="nucleotide sequence ID" value="NZ_JAQIIO010000001.1"/>
</dbReference>